<dbReference type="OrthoDB" id="428577at2759"/>
<feature type="compositionally biased region" description="Low complexity" evidence="1">
    <location>
        <begin position="464"/>
        <end position="486"/>
    </location>
</feature>
<dbReference type="InterPro" id="IPR052146">
    <property type="entry name" value="HOT1"/>
</dbReference>
<dbReference type="EMBL" id="KV442072">
    <property type="protein sequence ID" value="OAQ25948.1"/>
    <property type="molecule type" value="Genomic_DNA"/>
</dbReference>
<name>A0A197JLV2_9FUNG</name>
<feature type="compositionally biased region" description="Basic and acidic residues" evidence="1">
    <location>
        <begin position="17"/>
        <end position="30"/>
    </location>
</feature>
<feature type="region of interest" description="Disordered" evidence="1">
    <location>
        <begin position="454"/>
        <end position="486"/>
    </location>
</feature>
<sequence>MNDDLITKHFPRKRKAEKREDYGDHRKEQGSQENQQQRQLPEPPTATTATATTTMTAEDEAAIQRLVTLAAKANEPAVPAPSQQIISPSQNHLSVREVFSSLVAALDRHIDNSSQTPSFQENRNEDPLQAAITSEGVLLWREFCIRRAYNDDDRVTPEKLLDYVDLICLPYDNLQQRHDTTSSLDGTYPLLVLSLQALVRPVLQLWVNKVPFHDADMEFSQHTITEGSIGEEGEWERDGQNDRTEMDYQSDEWPSTPRDIDLAQLEDENIDWSRETAVVQDNALGLMFTTEEPVSVKPPSNPVTTTPTKHVPISVSSIRAPTWAHGRYKADEFEANTMYINPRTAENNTHTPTYDLTLADNVVELLEEWRFGLNNQLSIQELNKQYGNLWRPKEQEYYYRTKLVIVREFKRLVSEEGMKDDEAVSYLVTKQGTRAAGTLCRMIYQEMSARNKIDGKKVSRLPGPSSSSSSSAKSPPDSATASFSSGSTSKASISLVNLDMPSTNNTGVPNQTALPSSKGSGSNNHTTKREPGASTASTTHALTGLEKWRLGIRNTPQHLAPIPGMPEVWDEVTLDKTYRFPIFNDIVTIYDLWKFWTQGWNGGPSVRERSAEHGATWRKETYDRTIAQWYAPRYKVVQEIRRLVEQGWLESEAVEGIEALQGNRSMEDFAKHLTTLNDIPDEISKARRLDARTPMMDQARRADLSNAGSGSGVTPPMGLVGGRCAPRTHVLEAATIIQEPLAEEKVVPVICGREDLAMTESPQFSGRTGGGGRFGSTTSVTGSTSGTIPRGTAETTIPFRTGVGNMRPAPSGSTSLSSSTPSSSKRRKSKSRGESVQSESMSKYTNNQRGPRIKVKKEDKE</sequence>
<dbReference type="InterPro" id="IPR022210">
    <property type="entry name" value="TF_GCR1-like"/>
</dbReference>
<feature type="compositionally biased region" description="Low complexity" evidence="1">
    <location>
        <begin position="31"/>
        <end position="48"/>
    </location>
</feature>
<dbReference type="PANTHER" id="PTHR37784">
    <property type="entry name" value="PROTEIN MSN1"/>
    <property type="match status" value="1"/>
</dbReference>
<feature type="compositionally biased region" description="Polar residues" evidence="1">
    <location>
        <begin position="500"/>
        <end position="525"/>
    </location>
</feature>
<feature type="region of interest" description="Disordered" evidence="1">
    <location>
        <begin position="760"/>
        <end position="861"/>
    </location>
</feature>
<dbReference type="AlphaFoldDB" id="A0A197JLV2"/>
<feature type="compositionally biased region" description="Basic and acidic residues" evidence="1">
    <location>
        <begin position="236"/>
        <end position="246"/>
    </location>
</feature>
<dbReference type="Pfam" id="PF12550">
    <property type="entry name" value="GCR1_C"/>
    <property type="match status" value="2"/>
</dbReference>
<accession>A0A197JLV2</accession>
<feature type="compositionally biased region" description="Low complexity" evidence="1">
    <location>
        <begin position="810"/>
        <end position="823"/>
    </location>
</feature>
<dbReference type="GO" id="GO:0000981">
    <property type="term" value="F:DNA-binding transcription factor activity, RNA polymerase II-specific"/>
    <property type="evidence" value="ECO:0007669"/>
    <property type="project" value="TreeGrafter"/>
</dbReference>
<feature type="domain" description="Transcription activator GCR1-like" evidence="2">
    <location>
        <begin position="584"/>
        <end position="659"/>
    </location>
</feature>
<dbReference type="Proteomes" id="UP000078512">
    <property type="component" value="Unassembled WGS sequence"/>
</dbReference>
<feature type="region of interest" description="Disordered" evidence="1">
    <location>
        <begin position="223"/>
        <end position="257"/>
    </location>
</feature>
<organism evidence="3 4">
    <name type="scientific">Linnemannia elongata AG-77</name>
    <dbReference type="NCBI Taxonomy" id="1314771"/>
    <lineage>
        <taxon>Eukaryota</taxon>
        <taxon>Fungi</taxon>
        <taxon>Fungi incertae sedis</taxon>
        <taxon>Mucoromycota</taxon>
        <taxon>Mortierellomycotina</taxon>
        <taxon>Mortierellomycetes</taxon>
        <taxon>Mortierellales</taxon>
        <taxon>Mortierellaceae</taxon>
        <taxon>Linnemannia</taxon>
    </lineage>
</organism>
<evidence type="ECO:0000313" key="4">
    <source>
        <dbReference type="Proteomes" id="UP000078512"/>
    </source>
</evidence>
<proteinExistence type="predicted"/>
<feature type="compositionally biased region" description="Polar residues" evidence="1">
    <location>
        <begin position="836"/>
        <end position="849"/>
    </location>
</feature>
<gene>
    <name evidence="3" type="ORF">K457DRAFT_34832</name>
</gene>
<evidence type="ECO:0000259" key="2">
    <source>
        <dbReference type="Pfam" id="PF12550"/>
    </source>
</evidence>
<dbReference type="PANTHER" id="PTHR37784:SF1">
    <property type="entry name" value="GLYCOLYTIC GENES TRANSCRIPTIONAL ACTIVATOR GCR1"/>
    <property type="match status" value="1"/>
</dbReference>
<reference evidence="3 4" key="1">
    <citation type="submission" date="2016-05" db="EMBL/GenBank/DDBJ databases">
        <title>Genome sequencing reveals origins of a unique bacterial endosymbiosis in the earliest lineages of terrestrial Fungi.</title>
        <authorList>
            <consortium name="DOE Joint Genome Institute"/>
            <person name="Uehling J."/>
            <person name="Gryganskyi A."/>
            <person name="Hameed K."/>
            <person name="Tschaplinski T."/>
            <person name="Misztal P."/>
            <person name="Wu S."/>
            <person name="Desiro A."/>
            <person name="Vande Pol N."/>
            <person name="Du Z.-Y."/>
            <person name="Zienkiewicz A."/>
            <person name="Zienkiewicz K."/>
            <person name="Morin E."/>
            <person name="Tisserant E."/>
            <person name="Splivallo R."/>
            <person name="Hainaut M."/>
            <person name="Henrissat B."/>
            <person name="Ohm R."/>
            <person name="Kuo A."/>
            <person name="Yan J."/>
            <person name="Lipzen A."/>
            <person name="Nolan M."/>
            <person name="Labutti K."/>
            <person name="Barry K."/>
            <person name="Goldstein A."/>
            <person name="Labbe J."/>
            <person name="Schadt C."/>
            <person name="Tuskan G."/>
            <person name="Grigoriev I."/>
            <person name="Martin F."/>
            <person name="Vilgalys R."/>
            <person name="Bonito G."/>
        </authorList>
    </citation>
    <scope>NUCLEOTIDE SEQUENCE [LARGE SCALE GENOMIC DNA]</scope>
    <source>
        <strain evidence="3 4">AG-77</strain>
    </source>
</reference>
<dbReference type="GO" id="GO:0000978">
    <property type="term" value="F:RNA polymerase II cis-regulatory region sequence-specific DNA binding"/>
    <property type="evidence" value="ECO:0007669"/>
    <property type="project" value="TreeGrafter"/>
</dbReference>
<feature type="domain" description="Transcription activator GCR1-like" evidence="2">
    <location>
        <begin position="360"/>
        <end position="427"/>
    </location>
</feature>
<feature type="compositionally biased region" description="Low complexity" evidence="1">
    <location>
        <begin position="775"/>
        <end position="787"/>
    </location>
</feature>
<protein>
    <recommendedName>
        <fullName evidence="2">Transcription activator GCR1-like domain-containing protein</fullName>
    </recommendedName>
</protein>
<dbReference type="GO" id="GO:0060963">
    <property type="term" value="P:positive regulation of ribosomal protein gene transcription by RNA polymerase II"/>
    <property type="evidence" value="ECO:0007669"/>
    <property type="project" value="TreeGrafter"/>
</dbReference>
<keyword evidence="4" id="KW-1185">Reference proteome</keyword>
<feature type="region of interest" description="Disordered" evidence="1">
    <location>
        <begin position="498"/>
        <end position="539"/>
    </location>
</feature>
<evidence type="ECO:0000313" key="3">
    <source>
        <dbReference type="EMBL" id="OAQ25948.1"/>
    </source>
</evidence>
<evidence type="ECO:0000256" key="1">
    <source>
        <dbReference type="SAM" id="MobiDB-lite"/>
    </source>
</evidence>
<feature type="region of interest" description="Disordered" evidence="1">
    <location>
        <begin position="1"/>
        <end position="48"/>
    </location>
</feature>